<dbReference type="RefSeq" id="WP_119631416.1">
    <property type="nucleotide sequence ID" value="NZ_AP017928.1"/>
</dbReference>
<reference evidence="1 2" key="1">
    <citation type="submission" date="2016-12" db="EMBL/GenBank/DDBJ databases">
        <title>Genome sequencing of Methylocaldum marinum.</title>
        <authorList>
            <person name="Takeuchi M."/>
            <person name="Kamagata Y."/>
            <person name="Hiraoka S."/>
            <person name="Oshima K."/>
            <person name="Hattori M."/>
            <person name="Iwasaki W."/>
        </authorList>
    </citation>
    <scope>NUCLEOTIDE SEQUENCE [LARGE SCALE GENOMIC DNA]</scope>
    <source>
        <strain evidence="1 2">S8</strain>
    </source>
</reference>
<organism evidence="1 2">
    <name type="scientific">Methylocaldum marinum</name>
    <dbReference type="NCBI Taxonomy" id="1432792"/>
    <lineage>
        <taxon>Bacteria</taxon>
        <taxon>Pseudomonadati</taxon>
        <taxon>Pseudomonadota</taxon>
        <taxon>Gammaproteobacteria</taxon>
        <taxon>Methylococcales</taxon>
        <taxon>Methylococcaceae</taxon>
        <taxon>Methylocaldum</taxon>
    </lineage>
</organism>
<evidence type="ECO:0000313" key="2">
    <source>
        <dbReference type="Proteomes" id="UP000266313"/>
    </source>
</evidence>
<accession>A0A250KWZ0</accession>
<name>A0A250KWZ0_9GAMM</name>
<gene>
    <name evidence="1" type="ORF">sS8_4268</name>
</gene>
<evidence type="ECO:0000313" key="1">
    <source>
        <dbReference type="EMBL" id="BBA36198.1"/>
    </source>
</evidence>
<keyword evidence="2" id="KW-1185">Reference proteome</keyword>
<dbReference type="Proteomes" id="UP000266313">
    <property type="component" value="Chromosome"/>
</dbReference>
<dbReference type="KEGG" id="mmai:sS8_4268"/>
<protein>
    <submittedName>
        <fullName evidence="1">Chloride channel related membrane protein</fullName>
    </submittedName>
</protein>
<sequence length="96" mass="9754">MSDTSKGGESVTRVRIERLRLRVPAGDAGSAKALARAVATELALRARELEGLAGRETVNARVAAVHPLSPARLADAIVGGIVGGIAHPQAGKPGGR</sequence>
<dbReference type="AlphaFoldDB" id="A0A250KWZ0"/>
<dbReference type="EMBL" id="AP017928">
    <property type="protein sequence ID" value="BBA36198.1"/>
    <property type="molecule type" value="Genomic_DNA"/>
</dbReference>
<proteinExistence type="predicted"/>